<dbReference type="EMBL" id="JADCKB010000040">
    <property type="protein sequence ID" value="MBE5041201.1"/>
    <property type="molecule type" value="Genomic_DNA"/>
</dbReference>
<evidence type="ECO:0008006" key="4">
    <source>
        <dbReference type="Google" id="ProtNLM"/>
    </source>
</evidence>
<feature type="compositionally biased region" description="Basic and acidic residues" evidence="1">
    <location>
        <begin position="287"/>
        <end position="301"/>
    </location>
</feature>
<feature type="region of interest" description="Disordered" evidence="1">
    <location>
        <begin position="281"/>
        <end position="310"/>
    </location>
</feature>
<name>A0A9D5R993_9FIRM</name>
<dbReference type="RefSeq" id="WP_226393732.1">
    <property type="nucleotide sequence ID" value="NZ_JADCKB010000040.1"/>
</dbReference>
<organism evidence="2 3">
    <name type="scientific">Ructibacterium gallinarum</name>
    <dbReference type="NCBI Taxonomy" id="2779355"/>
    <lineage>
        <taxon>Bacteria</taxon>
        <taxon>Bacillati</taxon>
        <taxon>Bacillota</taxon>
        <taxon>Clostridia</taxon>
        <taxon>Eubacteriales</taxon>
        <taxon>Oscillospiraceae</taxon>
        <taxon>Ructibacterium</taxon>
    </lineage>
</organism>
<dbReference type="AlphaFoldDB" id="A0A9D5R993"/>
<evidence type="ECO:0000313" key="3">
    <source>
        <dbReference type="Proteomes" id="UP000806542"/>
    </source>
</evidence>
<keyword evidence="3" id="KW-1185">Reference proteome</keyword>
<accession>A0A9D5R993</accession>
<dbReference type="Proteomes" id="UP000806542">
    <property type="component" value="Unassembled WGS sequence"/>
</dbReference>
<proteinExistence type="predicted"/>
<reference evidence="2" key="1">
    <citation type="submission" date="2020-10" db="EMBL/GenBank/DDBJ databases">
        <title>ChiBAC.</title>
        <authorList>
            <person name="Zenner C."/>
            <person name="Hitch T.C.A."/>
            <person name="Clavel T."/>
        </authorList>
    </citation>
    <scope>NUCLEOTIDE SEQUENCE</scope>
    <source>
        <strain evidence="2">DSM 107454</strain>
    </source>
</reference>
<gene>
    <name evidence="2" type="ORF">INF28_12135</name>
</gene>
<sequence length="310" mass="35932">MMKNVTTKAPAYKLQVEIDEFPPDPRTDYDNFGKMVCWHSRYDLGNKHDFSEPSDFLKQCVRDTLSADEVIDFVKKGGCASVKLEYDRHNREWALRTHDAHFNKWFTEYTFSPKTLNHSDMAKEYILECLPINALKELADKKNVILPLYLYDHSGLSISCSHSYPYNDRWDAGQVGWIYAGHDKIKKEYGAVNEETLKQAKQLLISETETYDNYLRGECYGYVIEKDGEEVDSSWGFMGDFKEMLSEMKAGADKEYQHLFDHINYGCMEYAEYEPGDKAVKPSIRKQLTEQAKEVQPEQKSVKRTGPELG</sequence>
<protein>
    <recommendedName>
        <fullName evidence="4">Large polyvalent protein associated domain-containing protein</fullName>
    </recommendedName>
</protein>
<evidence type="ECO:0000313" key="2">
    <source>
        <dbReference type="EMBL" id="MBE5041201.1"/>
    </source>
</evidence>
<comment type="caution">
    <text evidence="2">The sequence shown here is derived from an EMBL/GenBank/DDBJ whole genome shotgun (WGS) entry which is preliminary data.</text>
</comment>
<evidence type="ECO:0000256" key="1">
    <source>
        <dbReference type="SAM" id="MobiDB-lite"/>
    </source>
</evidence>